<evidence type="ECO:0000256" key="3">
    <source>
        <dbReference type="ARBA" id="ARBA00022692"/>
    </source>
</evidence>
<protein>
    <submittedName>
        <fullName evidence="8">Stage V sporulation protein AF</fullName>
    </submittedName>
</protein>
<keyword evidence="3 7" id="KW-0812">Transmembrane</keyword>
<sequence>MTKPKKVDIPISTFISDNENYLKQTVGLGVTYDVGIRKFQILNKEIGVLFVNGLCDTNYIIPILEEAVDTNEIRDVEEDTVKLLENRLIHQQVSKVKTMDEVMLQVLSGLIVIFVEGETEAFAIDVRSYPGRTPTEPDTEKVVRGARDGFVENIVVNTALIRRRIRDPRLRNEMVRVGDRSQTDICITYVQDVANPDLVKIIKQELNNIDVDGITMADKTVEEFVVKQSYNPFPLIRYTERPDVAANHLLEGHVLVLVDTSPSAMITPTTYFHHLQHAEEFRQNPAVGTFLRWVRFLGVIFSLFLLPFWLVFVFDPTLLPANLAFIGPTKMTHLPILLQVLMAEVGLEFLRMAAIHTPTPLSSAAGLISAILIGQIAIDVGLFVPEVILYVAVSMIGAYATPSYELGLGNKVGKLFVIILTGLFHEMGFVIGMTILILFLTSIKSLQTPYLWPFLPFDWGALTKILLRPTMSSLKVRPSIVRPQNSKKNKNKRDYTPVYFF</sequence>
<dbReference type="Pfam" id="PF03323">
    <property type="entry name" value="GerA"/>
    <property type="match status" value="1"/>
</dbReference>
<dbReference type="AlphaFoldDB" id="A0A9W3X1X5"/>
<feature type="transmembrane region" description="Helical" evidence="7">
    <location>
        <begin position="388"/>
        <end position="408"/>
    </location>
</feature>
<evidence type="ECO:0000256" key="7">
    <source>
        <dbReference type="SAM" id="Phobius"/>
    </source>
</evidence>
<proteinExistence type="inferred from homology"/>
<dbReference type="PANTHER" id="PTHR22550:SF9">
    <property type="entry name" value="STAGE V SPORULATION PROTEIN AF"/>
    <property type="match status" value="1"/>
</dbReference>
<evidence type="ECO:0000256" key="2">
    <source>
        <dbReference type="ARBA" id="ARBA00005278"/>
    </source>
</evidence>
<evidence type="ECO:0000313" key="9">
    <source>
        <dbReference type="Proteomes" id="UP000092743"/>
    </source>
</evidence>
<name>A0A9W3X1X5_BACTU</name>
<dbReference type="RefSeq" id="WP_065485105.1">
    <property type="nucleotide sequence ID" value="NZ_CP015350.1"/>
</dbReference>
<evidence type="ECO:0000313" key="8">
    <source>
        <dbReference type="EMBL" id="ANS49936.1"/>
    </source>
</evidence>
<feature type="transmembrane region" description="Helical" evidence="7">
    <location>
        <begin position="415"/>
        <end position="438"/>
    </location>
</feature>
<evidence type="ECO:0000256" key="5">
    <source>
        <dbReference type="ARBA" id="ARBA00023136"/>
    </source>
</evidence>
<keyword evidence="4 7" id="KW-1133">Transmembrane helix</keyword>
<feature type="transmembrane region" description="Helical" evidence="7">
    <location>
        <begin position="361"/>
        <end position="382"/>
    </location>
</feature>
<dbReference type="PIRSF" id="PIRSF005690">
    <property type="entry name" value="GerBA"/>
    <property type="match status" value="1"/>
</dbReference>
<dbReference type="InterPro" id="IPR004995">
    <property type="entry name" value="Spore_Ger"/>
</dbReference>
<evidence type="ECO:0000256" key="1">
    <source>
        <dbReference type="ARBA" id="ARBA00004141"/>
    </source>
</evidence>
<reference evidence="8 9" key="1">
    <citation type="submission" date="2016-04" db="EMBL/GenBank/DDBJ databases">
        <title>High quality genome of the nematocidal Bacillus thuringiensis MYBT18246.</title>
        <authorList>
            <person name="Hollensteiner J."/>
            <person name="Poehlein A."/>
            <person name="Sproeer C."/>
            <person name="Bunk B."/>
            <person name="Rosenstiel P."/>
            <person name="Schulenburg H."/>
            <person name="Liesegang H."/>
        </authorList>
    </citation>
    <scope>NUCLEOTIDE SEQUENCE [LARGE SCALE GENOMIC DNA]</scope>
    <source>
        <strain evidence="8 9">MYBT18246</strain>
    </source>
</reference>
<feature type="transmembrane region" description="Helical" evidence="7">
    <location>
        <begin position="293"/>
        <end position="314"/>
    </location>
</feature>
<organism evidence="8 9">
    <name type="scientific">Bacillus thuringiensis</name>
    <dbReference type="NCBI Taxonomy" id="1428"/>
    <lineage>
        <taxon>Bacteria</taxon>
        <taxon>Bacillati</taxon>
        <taxon>Bacillota</taxon>
        <taxon>Bacilli</taxon>
        <taxon>Bacillales</taxon>
        <taxon>Bacillaceae</taxon>
        <taxon>Bacillus</taxon>
        <taxon>Bacillus cereus group</taxon>
    </lineage>
</organism>
<accession>A0A9W3X1X5</accession>
<comment type="subcellular location">
    <subcellularLocation>
        <location evidence="6">Cell membrane</location>
    </subcellularLocation>
    <subcellularLocation>
        <location evidence="1">Membrane</location>
        <topology evidence="1">Multi-pass membrane protein</topology>
    </subcellularLocation>
</comment>
<dbReference type="Proteomes" id="UP000092743">
    <property type="component" value="Chromosome"/>
</dbReference>
<dbReference type="InterPro" id="IPR050768">
    <property type="entry name" value="UPF0353/GerABKA_families"/>
</dbReference>
<keyword evidence="5 6" id="KW-0472">Membrane</keyword>
<dbReference type="PANTHER" id="PTHR22550">
    <property type="entry name" value="SPORE GERMINATION PROTEIN"/>
    <property type="match status" value="1"/>
</dbReference>
<evidence type="ECO:0000256" key="4">
    <source>
        <dbReference type="ARBA" id="ARBA00022989"/>
    </source>
</evidence>
<evidence type="ECO:0000256" key="6">
    <source>
        <dbReference type="PIRNR" id="PIRNR005690"/>
    </source>
</evidence>
<dbReference type="GO" id="GO:0005886">
    <property type="term" value="C:plasma membrane"/>
    <property type="evidence" value="ECO:0007669"/>
    <property type="project" value="UniProtKB-SubCell"/>
</dbReference>
<dbReference type="GO" id="GO:0009847">
    <property type="term" value="P:spore germination"/>
    <property type="evidence" value="ECO:0007669"/>
    <property type="project" value="UniProtKB-UniRule"/>
</dbReference>
<gene>
    <name evidence="8" type="primary">spoVAF</name>
    <name evidence="8" type="ORF">BT246_45970</name>
</gene>
<dbReference type="EMBL" id="CP015350">
    <property type="protein sequence ID" value="ANS49936.1"/>
    <property type="molecule type" value="Genomic_DNA"/>
</dbReference>
<comment type="similarity">
    <text evidence="2 6">Belongs to the GerABKA family.</text>
</comment>